<accession>A0A1D6H9A7</accession>
<name>A0A1D6H9A7_MAIZE</name>
<evidence type="ECO:0000259" key="2">
    <source>
        <dbReference type="PROSITE" id="PS50802"/>
    </source>
</evidence>
<feature type="compositionally biased region" description="Low complexity" evidence="1">
    <location>
        <begin position="53"/>
        <end position="77"/>
    </location>
</feature>
<dbReference type="PROSITE" id="PS50802">
    <property type="entry name" value="OTU"/>
    <property type="match status" value="1"/>
</dbReference>
<feature type="domain" description="OTU" evidence="2">
    <location>
        <begin position="278"/>
        <end position="520"/>
    </location>
</feature>
<dbReference type="PANTHER" id="PTHR12931:SF17">
    <property type="entry name" value="OS02G0521500 PROTEIN"/>
    <property type="match status" value="1"/>
</dbReference>
<organism evidence="3">
    <name type="scientific">Zea mays</name>
    <name type="common">Maize</name>
    <dbReference type="NCBI Taxonomy" id="4577"/>
    <lineage>
        <taxon>Eukaryota</taxon>
        <taxon>Viridiplantae</taxon>
        <taxon>Streptophyta</taxon>
        <taxon>Embryophyta</taxon>
        <taxon>Tracheophyta</taxon>
        <taxon>Spermatophyta</taxon>
        <taxon>Magnoliopsida</taxon>
        <taxon>Liliopsida</taxon>
        <taxon>Poales</taxon>
        <taxon>Poaceae</taxon>
        <taxon>PACMAD clade</taxon>
        <taxon>Panicoideae</taxon>
        <taxon>Andropogonodae</taxon>
        <taxon>Andropogoneae</taxon>
        <taxon>Tripsacinae</taxon>
        <taxon>Zea</taxon>
    </lineage>
</organism>
<dbReference type="InterPro" id="IPR038765">
    <property type="entry name" value="Papain-like_cys_pep_sf"/>
</dbReference>
<feature type="region of interest" description="Disordered" evidence="1">
    <location>
        <begin position="1"/>
        <end position="100"/>
    </location>
</feature>
<dbReference type="EMBL" id="CM000781">
    <property type="protein sequence ID" value="AQK71297.1"/>
    <property type="molecule type" value="Genomic_DNA"/>
</dbReference>
<feature type="region of interest" description="Disordered" evidence="1">
    <location>
        <begin position="541"/>
        <end position="570"/>
    </location>
</feature>
<dbReference type="FunFam" id="1.20.1300.20:FF:000004">
    <property type="entry name" value="RNA-binding protein 8A"/>
    <property type="match status" value="1"/>
</dbReference>
<evidence type="ECO:0000256" key="1">
    <source>
        <dbReference type="SAM" id="MobiDB-lite"/>
    </source>
</evidence>
<dbReference type="InterPro" id="IPR003323">
    <property type="entry name" value="OTU_dom"/>
</dbReference>
<proteinExistence type="predicted"/>
<dbReference type="STRING" id="4577.A0A1D6H9A7"/>
<sequence length="601" mass="67757">MASGSGRARGGGIRIQEPGSRHRDESNAGAAAAAAEPPPPSPSTDGLQERPHGPLGAESGSPSAAAAALKGKGVLAPSPLPSPTRSEETNSLVSSDIVSDEEAEELRSANTLADGDRRFGVSWKSPLVEAMMEVPKVTRHIDSKTAFDNLSMEQQWALAEEIEMQQRQQVRFLGSLERIREAKLLSCDLAAGILSFLRAQQRKCLWITFKGGMSNMFLDWIGRQMHNFNSDSTVIIPHVNHQTIPMTGIIEHYNLMETDAGRGVIFHSNVLNLRRAYSEFRPVHGDGDCFYRSFMFSYLEQVLDRQDTHEEHRLLAAVEGVARHHAHLEWNSEFSLRHKVRICTLFHISGAFKTLIKKVMRWKRHNRWKNVLTTDSYSKQKLLKFFSGCGRPDNIFAFLRLVAAIWIYSHSEEFEPLIPELDEYDTLREWCSQEVIRHKVFTDHVQMTALVTALGVPLRVEYLLQVGDGQDLYDRQEDSQDYTPTSTCWSSHRRQLPHVHVVPRVTVLYTNAHYDIIYPHRRDGPPVPSIDERCCQQTALVQRPTTESSGQQIAQRDSCSGTGESSSQHIAQVEISTDENSDQHAELKLTSTDAHEYDDHC</sequence>
<dbReference type="SMR" id="A0A1D6H9A7"/>
<reference evidence="3" key="1">
    <citation type="submission" date="2015-12" db="EMBL/GenBank/DDBJ databases">
        <title>Update maize B73 reference genome by single molecule sequencing technologies.</title>
        <authorList>
            <consortium name="Maize Genome Sequencing Project"/>
            <person name="Ware D."/>
        </authorList>
    </citation>
    <scope>NUCLEOTIDE SEQUENCE</scope>
    <source>
        <tissue evidence="3">Seedling</tissue>
    </source>
</reference>
<dbReference type="InterPro" id="IPR042467">
    <property type="entry name" value="Peptidase_C65_otubain_sub2"/>
</dbReference>
<evidence type="ECO:0000313" key="3">
    <source>
        <dbReference type="EMBL" id="AQK71297.1"/>
    </source>
</evidence>
<dbReference type="CDD" id="cd22749">
    <property type="entry name" value="Otubain_C65"/>
    <property type="match status" value="1"/>
</dbReference>
<dbReference type="ExpressionAtlas" id="A0A1D6H9A7">
    <property type="expression patterns" value="baseline and differential"/>
</dbReference>
<protein>
    <submittedName>
        <fullName evidence="3">RNA-binding protein 8A</fullName>
    </submittedName>
</protein>
<dbReference type="Pfam" id="PF10275">
    <property type="entry name" value="Peptidase_C65"/>
    <property type="match status" value="1"/>
</dbReference>
<dbReference type="InterPro" id="IPR019400">
    <property type="entry name" value="Peptidase_C65_otubain"/>
</dbReference>
<gene>
    <name evidence="3" type="ORF">ZEAMMB73_Zm00001d016613</name>
</gene>
<dbReference type="PANTHER" id="PTHR12931">
    <property type="entry name" value="UBIQUITIN THIOLESTERASE PROTEIN OTUB"/>
    <property type="match status" value="1"/>
</dbReference>
<dbReference type="AlphaFoldDB" id="A0A1D6H9A7"/>
<dbReference type="InParanoid" id="A0A1D6H9A7"/>
<dbReference type="SUPFAM" id="SSF54001">
    <property type="entry name" value="Cysteine proteinases"/>
    <property type="match status" value="1"/>
</dbReference>
<dbReference type="Gene3D" id="1.20.1300.20">
    <property type="entry name" value="Peptidase C65 Otubain, subdomain 2"/>
    <property type="match status" value="1"/>
</dbReference>